<comment type="caution">
    <text evidence="2">The sequence shown here is derived from an EMBL/GenBank/DDBJ whole genome shotgun (WGS) entry which is preliminary data.</text>
</comment>
<name>A0ABS6IJI2_9HYPH</name>
<dbReference type="Proteomes" id="UP000727907">
    <property type="component" value="Unassembled WGS sequence"/>
</dbReference>
<protein>
    <submittedName>
        <fullName evidence="2">Uncharacterized protein</fullName>
    </submittedName>
</protein>
<reference evidence="2 3" key="1">
    <citation type="submission" date="2021-06" db="EMBL/GenBank/DDBJ databases">
        <authorList>
            <person name="Lee D.H."/>
        </authorList>
    </citation>
    <scope>NUCLEOTIDE SEQUENCE [LARGE SCALE GENOMIC DNA]</scope>
    <source>
        <strain evidence="2 3">MMS21-HV4-11</strain>
    </source>
</reference>
<organism evidence="2 3">
    <name type="scientific">Reyranella humidisoli</name>
    <dbReference type="NCBI Taxonomy" id="2849149"/>
    <lineage>
        <taxon>Bacteria</taxon>
        <taxon>Pseudomonadati</taxon>
        <taxon>Pseudomonadota</taxon>
        <taxon>Alphaproteobacteria</taxon>
        <taxon>Hyphomicrobiales</taxon>
        <taxon>Reyranellaceae</taxon>
        <taxon>Reyranella</taxon>
    </lineage>
</organism>
<dbReference type="EMBL" id="JAHOPB010000001">
    <property type="protein sequence ID" value="MBU8874741.1"/>
    <property type="molecule type" value="Genomic_DNA"/>
</dbReference>
<proteinExistence type="predicted"/>
<feature type="region of interest" description="Disordered" evidence="1">
    <location>
        <begin position="122"/>
        <end position="151"/>
    </location>
</feature>
<accession>A0ABS6IJI2</accession>
<gene>
    <name evidence="2" type="ORF">KQ910_13280</name>
</gene>
<keyword evidence="3" id="KW-1185">Reference proteome</keyword>
<evidence type="ECO:0000313" key="3">
    <source>
        <dbReference type="Proteomes" id="UP000727907"/>
    </source>
</evidence>
<dbReference type="RefSeq" id="WP_216960777.1">
    <property type="nucleotide sequence ID" value="NZ_JAHOPB010000001.1"/>
</dbReference>
<sequence length="151" mass="16395">MARTVWSDLGTRPGSAFLIVAEIAADFGGGPTADDPFDTARLRFAANLMVRTCTQSKLGGDFAVQPLRDSGALLIHCAVTEPADFARLCEIVGGRDHEAAPWRGLRRFLLDEARHESLLAVAGPPDSRGAGRRVRAAREREAADRQQWGRI</sequence>
<evidence type="ECO:0000313" key="2">
    <source>
        <dbReference type="EMBL" id="MBU8874741.1"/>
    </source>
</evidence>
<evidence type="ECO:0000256" key="1">
    <source>
        <dbReference type="SAM" id="MobiDB-lite"/>
    </source>
</evidence>